<dbReference type="Gene3D" id="2.70.98.10">
    <property type="match status" value="1"/>
</dbReference>
<evidence type="ECO:0000256" key="3">
    <source>
        <dbReference type="ARBA" id="ARBA00022837"/>
    </source>
</evidence>
<reference evidence="6 7" key="1">
    <citation type="submission" date="2022-03" db="EMBL/GenBank/DDBJ databases">
        <title>Parabacteroides sp. nov. isolated from swine feces.</title>
        <authorList>
            <person name="Bak J.E."/>
        </authorList>
    </citation>
    <scope>NUCLEOTIDE SEQUENCE [LARGE SCALE GENOMIC DNA]</scope>
    <source>
        <strain evidence="6 7">AGMB00274</strain>
    </source>
</reference>
<proteinExistence type="predicted"/>
<dbReference type="InterPro" id="IPR012939">
    <property type="entry name" value="Glyco_hydro_92"/>
</dbReference>
<feature type="domain" description="Glycosyl hydrolase family 92 N-terminal" evidence="5">
    <location>
        <begin position="34"/>
        <end position="264"/>
    </location>
</feature>
<evidence type="ECO:0000256" key="2">
    <source>
        <dbReference type="ARBA" id="ARBA00011245"/>
    </source>
</evidence>
<sequence length="752" mass="84307">MKTKLFLLSVAVMGLATSCQQKPESQPLADEIQYVDPFIGTGFHGHTFPGATRPYAMVQLSPDTHIMGWDASSGYHYDDHQIYGFSHTHLSGTGIGDLGDIMLLPFSGGDSIKPVATFKKETEKATPGYYAVRLENLGVNVELTSTDRVGFHRYTFDNPKDRRVMLDLGHVLQPNWGHKLVSNDYQLVNDSTVEGTYKTQGWAHFHSVSYRVTFSEPMTKIYQYIDGKMRSDSLFLKLHSDKDLKFHYRFKESDKPLLVKVALSPVDVEGAEKNMEAELPGWDFDQVRAESADIWNKALNKIQIETNDPVIRKNFYTALYHTMIAPFAYQDVDGRYLGMDKKVHTAAAGYTNYTAFSLWDTFRALHPLMTIINPSLASDMGNALVQGYMEGTILPKWPLASSYTGCMVGYPAVSVLADLVAKDLAKGDLNLWAEAGARSSVYRADLAEKFKGTRELDLITRHVYYKDKFGFVPADSIPESVSWGLEMAYYDWCIAQIAAKAGNDTLAKAYQEKASYYKRYLDPETKLMRGVMADGSFRTPFNPRYSSHMKSDYTEGNAFQWSFFVPHDMDNFIAEIGGKKELETRLDTLFTTSSQIDGAEASGDITGLIGQYAHGNEPSHHMAYLYNWTDAPWKGAERLDFIMRNFYTNQPDGIIGNEDCGQMSAWYVLSALGFYQVCPGIPVYAIGRPMIDKATIPVAGGNFEIIVKNNSPENKYMKEAKLNGKVLDSLFFPHADLVKGGTLEIEMTAVHP</sequence>
<dbReference type="InterPro" id="IPR041371">
    <property type="entry name" value="GH92_N"/>
</dbReference>
<keyword evidence="6" id="KW-0326">Glycosidase</keyword>
<feature type="domain" description="Glycosyl hydrolase family 92" evidence="4">
    <location>
        <begin position="270"/>
        <end position="748"/>
    </location>
</feature>
<dbReference type="EMBL" id="JAKZMM010000028">
    <property type="protein sequence ID" value="MCJ2381214.1"/>
    <property type="molecule type" value="Genomic_DNA"/>
</dbReference>
<evidence type="ECO:0000313" key="6">
    <source>
        <dbReference type="EMBL" id="MCJ2381214.1"/>
    </source>
</evidence>
<dbReference type="InterPro" id="IPR050883">
    <property type="entry name" value="PNGase"/>
</dbReference>
<dbReference type="GO" id="GO:0016798">
    <property type="term" value="F:hydrolase activity, acting on glycosyl bonds"/>
    <property type="evidence" value="ECO:0007669"/>
    <property type="project" value="UniProtKB-KW"/>
</dbReference>
<dbReference type="PANTHER" id="PTHR12143">
    <property type="entry name" value="PEPTIDE N-GLYCANASE PNGASE -RELATED"/>
    <property type="match status" value="1"/>
</dbReference>
<dbReference type="NCBIfam" id="TIGR01180">
    <property type="entry name" value="aman2_put"/>
    <property type="match status" value="1"/>
</dbReference>
<dbReference type="Pfam" id="PF07971">
    <property type="entry name" value="Glyco_hydro_92"/>
    <property type="match status" value="1"/>
</dbReference>
<dbReference type="PROSITE" id="PS51257">
    <property type="entry name" value="PROKAR_LIPOPROTEIN"/>
    <property type="match status" value="1"/>
</dbReference>
<dbReference type="EC" id="3.2.1.-" evidence="6"/>
<dbReference type="InterPro" id="IPR008928">
    <property type="entry name" value="6-hairpin_glycosidase_sf"/>
</dbReference>
<organism evidence="6 7">
    <name type="scientific">Parabacteroides faecalis</name>
    <dbReference type="NCBI Taxonomy" id="2924040"/>
    <lineage>
        <taxon>Bacteria</taxon>
        <taxon>Pseudomonadati</taxon>
        <taxon>Bacteroidota</taxon>
        <taxon>Bacteroidia</taxon>
        <taxon>Bacteroidales</taxon>
        <taxon>Tannerellaceae</taxon>
        <taxon>Parabacteroides</taxon>
    </lineage>
</organism>
<dbReference type="Gene3D" id="3.30.2080.10">
    <property type="entry name" value="GH92 mannosidase domain"/>
    <property type="match status" value="1"/>
</dbReference>
<dbReference type="InterPro" id="IPR014718">
    <property type="entry name" value="GH-type_carb-bd"/>
</dbReference>
<evidence type="ECO:0000259" key="5">
    <source>
        <dbReference type="Pfam" id="PF17678"/>
    </source>
</evidence>
<evidence type="ECO:0000256" key="1">
    <source>
        <dbReference type="ARBA" id="ARBA00001913"/>
    </source>
</evidence>
<evidence type="ECO:0000313" key="7">
    <source>
        <dbReference type="Proteomes" id="UP001165444"/>
    </source>
</evidence>
<evidence type="ECO:0000259" key="4">
    <source>
        <dbReference type="Pfam" id="PF07971"/>
    </source>
</evidence>
<keyword evidence="6" id="KW-0378">Hydrolase</keyword>
<comment type="caution">
    <text evidence="6">The sequence shown here is derived from an EMBL/GenBank/DDBJ whole genome shotgun (WGS) entry which is preliminary data.</text>
</comment>
<comment type="subunit">
    <text evidence="2">Monomer.</text>
</comment>
<protein>
    <submittedName>
        <fullName evidence="6">GH92 family glycosyl hydrolase</fullName>
        <ecNumber evidence="6">3.2.1.-</ecNumber>
    </submittedName>
</protein>
<keyword evidence="3" id="KW-0106">Calcium</keyword>
<name>A0ABT0C2G2_9BACT</name>
<dbReference type="Gene3D" id="1.20.1050.60">
    <property type="entry name" value="alpha-1,2-mannosidase"/>
    <property type="match status" value="1"/>
</dbReference>
<dbReference type="Pfam" id="PF17678">
    <property type="entry name" value="Glyco_hydro_92N"/>
    <property type="match status" value="1"/>
</dbReference>
<dbReference type="SUPFAM" id="SSF48208">
    <property type="entry name" value="Six-hairpin glycosidases"/>
    <property type="match status" value="1"/>
</dbReference>
<dbReference type="Gene3D" id="1.20.1610.10">
    <property type="entry name" value="alpha-1,2-mannosidases domains"/>
    <property type="match status" value="1"/>
</dbReference>
<accession>A0ABT0C2G2</accession>
<comment type="cofactor">
    <cofactor evidence="1">
        <name>Ca(2+)</name>
        <dbReference type="ChEBI" id="CHEBI:29108"/>
    </cofactor>
</comment>
<dbReference type="InterPro" id="IPR005887">
    <property type="entry name" value="GH92_a_mannosidase_put"/>
</dbReference>
<gene>
    <name evidence="6" type="ORF">MUN53_11435</name>
</gene>
<dbReference type="PANTHER" id="PTHR12143:SF39">
    <property type="entry name" value="SECRETED PROTEIN"/>
    <property type="match status" value="1"/>
</dbReference>
<dbReference type="Proteomes" id="UP001165444">
    <property type="component" value="Unassembled WGS sequence"/>
</dbReference>
<dbReference type="RefSeq" id="WP_243325531.1">
    <property type="nucleotide sequence ID" value="NZ_JAKZMM010000028.1"/>
</dbReference>
<keyword evidence="7" id="KW-1185">Reference proteome</keyword>